<keyword evidence="8" id="KW-1185">Reference proteome</keyword>
<keyword evidence="4" id="KW-0560">Oxidoreductase</keyword>
<keyword evidence="3" id="KW-0274">FAD</keyword>
<dbReference type="InterPro" id="IPR002938">
    <property type="entry name" value="FAD-bd"/>
</dbReference>
<dbReference type="PRINTS" id="PR00420">
    <property type="entry name" value="RNGMNOXGNASE"/>
</dbReference>
<gene>
    <name evidence="7" type="ORF">H2204_006179</name>
</gene>
<comment type="caution">
    <text evidence="7">The sequence shown here is derived from an EMBL/GenBank/DDBJ whole genome shotgun (WGS) entry which is preliminary data.</text>
</comment>
<dbReference type="AlphaFoldDB" id="A0AA39CZ88"/>
<evidence type="ECO:0000256" key="1">
    <source>
        <dbReference type="ARBA" id="ARBA00001974"/>
    </source>
</evidence>
<comment type="cofactor">
    <cofactor evidence="1">
        <name>FAD</name>
        <dbReference type="ChEBI" id="CHEBI:57692"/>
    </cofactor>
</comment>
<proteinExistence type="predicted"/>
<evidence type="ECO:0000313" key="8">
    <source>
        <dbReference type="Proteomes" id="UP001172681"/>
    </source>
</evidence>
<evidence type="ECO:0000256" key="2">
    <source>
        <dbReference type="ARBA" id="ARBA00022630"/>
    </source>
</evidence>
<evidence type="ECO:0000256" key="4">
    <source>
        <dbReference type="ARBA" id="ARBA00023002"/>
    </source>
</evidence>
<dbReference type="Proteomes" id="UP001172681">
    <property type="component" value="Unassembled WGS sequence"/>
</dbReference>
<keyword evidence="2" id="KW-0285">Flavoprotein</keyword>
<organism evidence="7 8">
    <name type="scientific">Knufia peltigerae</name>
    <dbReference type="NCBI Taxonomy" id="1002370"/>
    <lineage>
        <taxon>Eukaryota</taxon>
        <taxon>Fungi</taxon>
        <taxon>Dikarya</taxon>
        <taxon>Ascomycota</taxon>
        <taxon>Pezizomycotina</taxon>
        <taxon>Eurotiomycetes</taxon>
        <taxon>Chaetothyriomycetidae</taxon>
        <taxon>Chaetothyriales</taxon>
        <taxon>Trichomeriaceae</taxon>
        <taxon>Knufia</taxon>
    </lineage>
</organism>
<dbReference type="PANTHER" id="PTHR47178:SF2">
    <property type="entry name" value="FAD-BINDING DOMAIN-CONTAINING PROTEIN"/>
    <property type="match status" value="1"/>
</dbReference>
<dbReference type="EMBL" id="JAPDRN010000037">
    <property type="protein sequence ID" value="KAJ9634730.1"/>
    <property type="molecule type" value="Genomic_DNA"/>
</dbReference>
<dbReference type="GO" id="GO:0004497">
    <property type="term" value="F:monooxygenase activity"/>
    <property type="evidence" value="ECO:0007669"/>
    <property type="project" value="UniProtKB-KW"/>
</dbReference>
<evidence type="ECO:0000313" key="7">
    <source>
        <dbReference type="EMBL" id="KAJ9634730.1"/>
    </source>
</evidence>
<feature type="domain" description="FAD-binding" evidence="6">
    <location>
        <begin position="298"/>
        <end position="358"/>
    </location>
</feature>
<dbReference type="Gene3D" id="3.50.50.60">
    <property type="entry name" value="FAD/NAD(P)-binding domain"/>
    <property type="match status" value="1"/>
</dbReference>
<evidence type="ECO:0000259" key="6">
    <source>
        <dbReference type="Pfam" id="PF01494"/>
    </source>
</evidence>
<keyword evidence="5" id="KW-0503">Monooxygenase</keyword>
<feature type="domain" description="FAD-binding" evidence="6">
    <location>
        <begin position="5"/>
        <end position="165"/>
    </location>
</feature>
<dbReference type="GO" id="GO:0071949">
    <property type="term" value="F:FAD binding"/>
    <property type="evidence" value="ECO:0007669"/>
    <property type="project" value="InterPro"/>
</dbReference>
<reference evidence="7" key="1">
    <citation type="submission" date="2022-10" db="EMBL/GenBank/DDBJ databases">
        <title>Culturing micro-colonial fungi from biological soil crusts in the Mojave desert and describing Neophaeococcomyces mojavensis, and introducing the new genera and species Taxawa tesnikishii.</title>
        <authorList>
            <person name="Kurbessoian T."/>
            <person name="Stajich J.E."/>
        </authorList>
    </citation>
    <scope>NUCLEOTIDE SEQUENCE</scope>
    <source>
        <strain evidence="7">TK_35</strain>
    </source>
</reference>
<evidence type="ECO:0000256" key="3">
    <source>
        <dbReference type="ARBA" id="ARBA00022827"/>
    </source>
</evidence>
<protein>
    <recommendedName>
        <fullName evidence="6">FAD-binding domain-containing protein</fullName>
    </recommendedName>
</protein>
<evidence type="ECO:0000256" key="5">
    <source>
        <dbReference type="ARBA" id="ARBA00023033"/>
    </source>
</evidence>
<accession>A0AA39CZ88</accession>
<dbReference type="SUPFAM" id="SSF51905">
    <property type="entry name" value="FAD/NAD(P)-binding domain"/>
    <property type="match status" value="1"/>
</dbReference>
<dbReference type="PANTHER" id="PTHR47178">
    <property type="entry name" value="MONOOXYGENASE, FAD-BINDING"/>
    <property type="match status" value="1"/>
</dbReference>
<sequence>MGHDLKVLIIGAGVSGLSLAQGLKKAGIDYEIFERHDSEVRHRDWGITVHWAVEFMQLYPDDMEEKLRSAQVVVRKNTGLQEHVEFHDGETGRVFKHIPLGAAKRYSQKKVRQVLLEGIRVQYNKELTSFNELENGIEAVFADGTTARGSILVACDGARSSTRRFLFDNQDDAVWKQIPGLILNNYWMQYPREQALAVRSGLSEFMDIAVHPNGSYYGLIPLDIDDEKPPEEWKFQVFMSFASNLSVEEDSPRKRFELVKEKGKSFAEPFKSAIEFMPEGTIITCDRYGTWETKPWNTHGGRTLICGDAAHSMTPHRAQGANHALQDVLNLTRALVDYRDGRVSLQEFTDEYVREVVDRGSNEVRMSLKQGLAAHDWANNKDMPIVRIGSTPLHIKNSVIFLQYHFASSAAFICPRDPPAYHHDGGMSLPGLGLAEPEELSTVETTQYELTKEGEWRFEVAVGKDITSPARFYNRGG</sequence>
<dbReference type="InterPro" id="IPR036188">
    <property type="entry name" value="FAD/NAD-bd_sf"/>
</dbReference>
<dbReference type="Pfam" id="PF01494">
    <property type="entry name" value="FAD_binding_3"/>
    <property type="match status" value="2"/>
</dbReference>
<name>A0AA39CZ88_9EURO</name>